<evidence type="ECO:0000313" key="2">
    <source>
        <dbReference type="Proteomes" id="UP000321051"/>
    </source>
</evidence>
<dbReference type="InterPro" id="IPR036388">
    <property type="entry name" value="WH-like_DNA-bd_sf"/>
</dbReference>
<dbReference type="SUPFAM" id="SSF46785">
    <property type="entry name" value="Winged helix' DNA-binding domain"/>
    <property type="match status" value="1"/>
</dbReference>
<organism evidence="1 2">
    <name type="scientific">Marinococcus halophilus</name>
    <dbReference type="NCBI Taxonomy" id="1371"/>
    <lineage>
        <taxon>Bacteria</taxon>
        <taxon>Bacillati</taxon>
        <taxon>Bacillota</taxon>
        <taxon>Bacilli</taxon>
        <taxon>Bacillales</taxon>
        <taxon>Bacillaceae</taxon>
        <taxon>Marinococcus</taxon>
    </lineage>
</organism>
<evidence type="ECO:0000313" key="1">
    <source>
        <dbReference type="EMBL" id="GEK58964.1"/>
    </source>
</evidence>
<dbReference type="AlphaFoldDB" id="A0A510Y6J2"/>
<sequence length="67" mass="8156">MKKRYLYRKDSVSDRREKTLFLTGAAWRIEKEVVETMQEWTEIMTKEFTKEEKERLLRLMGKVAENA</sequence>
<dbReference type="Proteomes" id="UP000321051">
    <property type="component" value="Unassembled WGS sequence"/>
</dbReference>
<protein>
    <recommendedName>
        <fullName evidence="3">HTH marR-type domain-containing protein</fullName>
    </recommendedName>
</protein>
<evidence type="ECO:0008006" key="3">
    <source>
        <dbReference type="Google" id="ProtNLM"/>
    </source>
</evidence>
<gene>
    <name evidence="1" type="ORF">MHA01_18690</name>
</gene>
<keyword evidence="2" id="KW-1185">Reference proteome</keyword>
<dbReference type="EMBL" id="BJUN01000009">
    <property type="protein sequence ID" value="GEK58964.1"/>
    <property type="molecule type" value="Genomic_DNA"/>
</dbReference>
<accession>A0A510Y6J2</accession>
<name>A0A510Y6J2_MARHA</name>
<reference evidence="1 2" key="1">
    <citation type="submission" date="2019-07" db="EMBL/GenBank/DDBJ databases">
        <title>Whole genome shotgun sequence of Marinococcus halophilus NBRC 102359.</title>
        <authorList>
            <person name="Hosoyama A."/>
            <person name="Uohara A."/>
            <person name="Ohji S."/>
            <person name="Ichikawa N."/>
        </authorList>
    </citation>
    <scope>NUCLEOTIDE SEQUENCE [LARGE SCALE GENOMIC DNA]</scope>
    <source>
        <strain evidence="1 2">NBRC 102359</strain>
    </source>
</reference>
<proteinExistence type="predicted"/>
<dbReference type="RefSeq" id="WP_233133248.1">
    <property type="nucleotide sequence ID" value="NZ_NPFA01000005.1"/>
</dbReference>
<dbReference type="Gene3D" id="1.10.10.10">
    <property type="entry name" value="Winged helix-like DNA-binding domain superfamily/Winged helix DNA-binding domain"/>
    <property type="match status" value="1"/>
</dbReference>
<comment type="caution">
    <text evidence="1">The sequence shown here is derived from an EMBL/GenBank/DDBJ whole genome shotgun (WGS) entry which is preliminary data.</text>
</comment>
<dbReference type="InterPro" id="IPR036390">
    <property type="entry name" value="WH_DNA-bd_sf"/>
</dbReference>